<feature type="compositionally biased region" description="Basic and acidic residues" evidence="1">
    <location>
        <begin position="249"/>
        <end position="263"/>
    </location>
</feature>
<gene>
    <name evidence="2" type="primary">Cnig_chr_II.g7203</name>
    <name evidence="2" type="ORF">B9Z55_007203</name>
</gene>
<sequence>MNQQNVGGDAQELRLRARIMQLRENRERRQLNNLERFHRATYPNLLERIDIEDEIHDFQEYLIDLEYLIARNERIRHLQQLGELPPDIPEAPFNPVEEPPNPPAVDPQNARRNRRRRWLEMQMQHQAMEQLDVLGEQEFREQFRQAERRVVERIVLVPAEFDQNIRVEHRQNQDEPRQEDPENRNPEQPRQDEGPENQGGPENQLNIQEVPFNPIEELRNLAAAEDPDLRRIWNRLQRFLVIDGLGPEERGVVVGPEGRREAQPGEQPEGLVDDDGVPHPRNQDEREDQEGQENRNPEEPPQEEGPENQGERENQPQLLLDGRRPAVVAPDAPVVEEPAPEEQREQALFKLSMLKIDRIKMNPVKRIKKV</sequence>
<protein>
    <submittedName>
        <fullName evidence="2">Uncharacterized protein</fullName>
    </submittedName>
</protein>
<evidence type="ECO:0000313" key="3">
    <source>
        <dbReference type="Proteomes" id="UP000230233"/>
    </source>
</evidence>
<keyword evidence="3" id="KW-1185">Reference proteome</keyword>
<accession>A0A2G5V997</accession>
<evidence type="ECO:0000256" key="1">
    <source>
        <dbReference type="SAM" id="MobiDB-lite"/>
    </source>
</evidence>
<feature type="compositionally biased region" description="Low complexity" evidence="1">
    <location>
        <begin position="325"/>
        <end position="337"/>
    </location>
</feature>
<feature type="region of interest" description="Disordered" evidence="1">
    <location>
        <begin position="165"/>
        <end position="205"/>
    </location>
</feature>
<dbReference type="Proteomes" id="UP000230233">
    <property type="component" value="Chromosome II"/>
</dbReference>
<feature type="region of interest" description="Disordered" evidence="1">
    <location>
        <begin position="249"/>
        <end position="343"/>
    </location>
</feature>
<organism evidence="2 3">
    <name type="scientific">Caenorhabditis nigoni</name>
    <dbReference type="NCBI Taxonomy" id="1611254"/>
    <lineage>
        <taxon>Eukaryota</taxon>
        <taxon>Metazoa</taxon>
        <taxon>Ecdysozoa</taxon>
        <taxon>Nematoda</taxon>
        <taxon>Chromadorea</taxon>
        <taxon>Rhabditida</taxon>
        <taxon>Rhabditina</taxon>
        <taxon>Rhabditomorpha</taxon>
        <taxon>Rhabditoidea</taxon>
        <taxon>Rhabditidae</taxon>
        <taxon>Peloderinae</taxon>
        <taxon>Caenorhabditis</taxon>
    </lineage>
</organism>
<feature type="compositionally biased region" description="Basic and acidic residues" evidence="1">
    <location>
        <begin position="165"/>
        <end position="193"/>
    </location>
</feature>
<evidence type="ECO:0000313" key="2">
    <source>
        <dbReference type="EMBL" id="PIC48096.1"/>
    </source>
</evidence>
<feature type="region of interest" description="Disordered" evidence="1">
    <location>
        <begin position="87"/>
        <end position="112"/>
    </location>
</feature>
<reference evidence="3" key="1">
    <citation type="submission" date="2017-10" db="EMBL/GenBank/DDBJ databases">
        <title>Rapid genome shrinkage in a self-fertile nematode reveals novel sperm competition proteins.</title>
        <authorList>
            <person name="Yin D."/>
            <person name="Schwarz E.M."/>
            <person name="Thomas C.G."/>
            <person name="Felde R.L."/>
            <person name="Korf I.F."/>
            <person name="Cutter A.D."/>
            <person name="Schartner C.M."/>
            <person name="Ralston E.J."/>
            <person name="Meyer B.J."/>
            <person name="Haag E.S."/>
        </authorList>
    </citation>
    <scope>NUCLEOTIDE SEQUENCE [LARGE SCALE GENOMIC DNA]</scope>
    <source>
        <strain evidence="3">JU1422</strain>
    </source>
</reference>
<name>A0A2G5V997_9PELO</name>
<proteinExistence type="predicted"/>
<comment type="caution">
    <text evidence="2">The sequence shown here is derived from an EMBL/GenBank/DDBJ whole genome shotgun (WGS) entry which is preliminary data.</text>
</comment>
<dbReference type="AlphaFoldDB" id="A0A2G5V997"/>
<dbReference type="EMBL" id="PDUG01000002">
    <property type="protein sequence ID" value="PIC48096.1"/>
    <property type="molecule type" value="Genomic_DNA"/>
</dbReference>